<organism evidence="1 2">
    <name type="scientific">Setaria italica</name>
    <name type="common">Foxtail millet</name>
    <name type="synonym">Panicum italicum</name>
    <dbReference type="NCBI Taxonomy" id="4555"/>
    <lineage>
        <taxon>Eukaryota</taxon>
        <taxon>Viridiplantae</taxon>
        <taxon>Streptophyta</taxon>
        <taxon>Embryophyta</taxon>
        <taxon>Tracheophyta</taxon>
        <taxon>Spermatophyta</taxon>
        <taxon>Magnoliopsida</taxon>
        <taxon>Liliopsida</taxon>
        <taxon>Poales</taxon>
        <taxon>Poaceae</taxon>
        <taxon>PACMAD clade</taxon>
        <taxon>Panicoideae</taxon>
        <taxon>Panicodae</taxon>
        <taxon>Paniceae</taxon>
        <taxon>Cenchrinae</taxon>
        <taxon>Setaria</taxon>
    </lineage>
</organism>
<dbReference type="Gramene" id="KQL16974">
    <property type="protein sequence ID" value="KQL16974"/>
    <property type="gene ID" value="SETIT_023896mg"/>
</dbReference>
<dbReference type="Proteomes" id="UP000004995">
    <property type="component" value="Unassembled WGS sequence"/>
</dbReference>
<accession>K3ZBH5</accession>
<name>K3ZBH5_SETIT</name>
<proteinExistence type="predicted"/>
<dbReference type="AlphaFoldDB" id="K3ZBH5"/>
<dbReference type="EnsemblPlants" id="KQL16974">
    <property type="protein sequence ID" value="KQL16974"/>
    <property type="gene ID" value="SETIT_023896mg"/>
</dbReference>
<evidence type="ECO:0000313" key="2">
    <source>
        <dbReference type="Proteomes" id="UP000004995"/>
    </source>
</evidence>
<sequence length="71" mass="8416">MYEKYSFTLTLPSDFRIEISTVKHPKIDIASSKISVATWDKNNLDRINYCNIQKTQLQHLKPRFNPPRHAR</sequence>
<keyword evidence="2" id="KW-1185">Reference proteome</keyword>
<reference evidence="1" key="2">
    <citation type="submission" date="2018-08" db="UniProtKB">
        <authorList>
            <consortium name="EnsemblPlants"/>
        </authorList>
    </citation>
    <scope>IDENTIFICATION</scope>
    <source>
        <strain evidence="1">Yugu1</strain>
    </source>
</reference>
<dbReference type="HOGENOM" id="CLU_2744836_0_0_1"/>
<evidence type="ECO:0000313" key="1">
    <source>
        <dbReference type="EnsemblPlants" id="KQL16974"/>
    </source>
</evidence>
<dbReference type="InParanoid" id="K3ZBH5"/>
<reference evidence="2" key="1">
    <citation type="journal article" date="2012" name="Nat. Biotechnol.">
        <title>Reference genome sequence of the model plant Setaria.</title>
        <authorList>
            <person name="Bennetzen J.L."/>
            <person name="Schmutz J."/>
            <person name="Wang H."/>
            <person name="Percifield R."/>
            <person name="Hawkins J."/>
            <person name="Pontaroli A.C."/>
            <person name="Estep M."/>
            <person name="Feng L."/>
            <person name="Vaughn J.N."/>
            <person name="Grimwood J."/>
            <person name="Jenkins J."/>
            <person name="Barry K."/>
            <person name="Lindquist E."/>
            <person name="Hellsten U."/>
            <person name="Deshpande S."/>
            <person name="Wang X."/>
            <person name="Wu X."/>
            <person name="Mitros T."/>
            <person name="Triplett J."/>
            <person name="Yang X."/>
            <person name="Ye C.Y."/>
            <person name="Mauro-Herrera M."/>
            <person name="Wang L."/>
            <person name="Li P."/>
            <person name="Sharma M."/>
            <person name="Sharma R."/>
            <person name="Ronald P.C."/>
            <person name="Panaud O."/>
            <person name="Kellogg E.A."/>
            <person name="Brutnell T.P."/>
            <person name="Doust A.N."/>
            <person name="Tuskan G.A."/>
            <person name="Rokhsar D."/>
            <person name="Devos K.M."/>
        </authorList>
    </citation>
    <scope>NUCLEOTIDE SEQUENCE [LARGE SCALE GENOMIC DNA]</scope>
    <source>
        <strain evidence="2">cv. Yugu1</strain>
    </source>
</reference>
<dbReference type="EMBL" id="AGNK02002096">
    <property type="status" value="NOT_ANNOTATED_CDS"/>
    <property type="molecule type" value="Genomic_DNA"/>
</dbReference>
<protein>
    <submittedName>
        <fullName evidence="1">Uncharacterized protein</fullName>
    </submittedName>
</protein>